<dbReference type="OrthoDB" id="9766402at2"/>
<name>A0A2K9LJS8_9GAMM</name>
<keyword evidence="1" id="KW-0560">Oxidoreductase</keyword>
<dbReference type="Gene3D" id="3.50.50.60">
    <property type="entry name" value="FAD/NAD(P)-binding domain"/>
    <property type="match status" value="2"/>
</dbReference>
<evidence type="ECO:0000313" key="1">
    <source>
        <dbReference type="EMBL" id="AUM11034.1"/>
    </source>
</evidence>
<evidence type="ECO:0000313" key="2">
    <source>
        <dbReference type="Proteomes" id="UP000235116"/>
    </source>
</evidence>
<dbReference type="Pfam" id="PF13738">
    <property type="entry name" value="Pyr_redox_3"/>
    <property type="match status" value="1"/>
</dbReference>
<dbReference type="InterPro" id="IPR036188">
    <property type="entry name" value="FAD/NAD-bd_sf"/>
</dbReference>
<proteinExistence type="predicted"/>
<dbReference type="Proteomes" id="UP000235116">
    <property type="component" value="Chromosome"/>
</dbReference>
<dbReference type="EMBL" id="CP022684">
    <property type="protein sequence ID" value="AUM11034.1"/>
    <property type="molecule type" value="Genomic_DNA"/>
</dbReference>
<dbReference type="InterPro" id="IPR051209">
    <property type="entry name" value="FAD-bind_Monooxygenase_sf"/>
</dbReference>
<dbReference type="AlphaFoldDB" id="A0A2K9LJS8"/>
<dbReference type="RefSeq" id="WP_101892376.1">
    <property type="nucleotide sequence ID" value="NZ_CP022684.1"/>
</dbReference>
<protein>
    <submittedName>
        <fullName evidence="1">Monooxygenase</fullName>
    </submittedName>
</protein>
<reference evidence="2" key="1">
    <citation type="submission" date="2017-08" db="EMBL/GenBank/DDBJ databases">
        <title>Direct submision.</title>
        <authorList>
            <person name="Kim S.-J."/>
            <person name="Rhee S.-K."/>
        </authorList>
    </citation>
    <scope>NUCLEOTIDE SEQUENCE [LARGE SCALE GENOMIC DNA]</scope>
    <source>
        <strain evidence="2">GI5</strain>
    </source>
</reference>
<dbReference type="PANTHER" id="PTHR42877:SF4">
    <property type="entry name" value="FAD_NAD(P)-BINDING DOMAIN-CONTAINING PROTEIN-RELATED"/>
    <property type="match status" value="1"/>
</dbReference>
<keyword evidence="2" id="KW-1185">Reference proteome</keyword>
<dbReference type="SUPFAM" id="SSF51905">
    <property type="entry name" value="FAD/NAD(P)-binding domain"/>
    <property type="match status" value="1"/>
</dbReference>
<gene>
    <name evidence="1" type="ORF">Kalk_00630</name>
</gene>
<dbReference type="GO" id="GO:0004497">
    <property type="term" value="F:monooxygenase activity"/>
    <property type="evidence" value="ECO:0007669"/>
    <property type="project" value="UniProtKB-KW"/>
</dbReference>
<organism evidence="1 2">
    <name type="scientific">Ketobacter alkanivorans</name>
    <dbReference type="NCBI Taxonomy" id="1917421"/>
    <lineage>
        <taxon>Bacteria</taxon>
        <taxon>Pseudomonadati</taxon>
        <taxon>Pseudomonadota</taxon>
        <taxon>Gammaproteobacteria</taxon>
        <taxon>Pseudomonadales</taxon>
        <taxon>Ketobacteraceae</taxon>
        <taxon>Ketobacter</taxon>
    </lineage>
</organism>
<sequence length="530" mass="59917">MNMTAFAPEESMHSARPDHEVIIVGAGISGIGTAVQLKADGIDDILILERSIDVGGTWRDNRYPGIAVDITSFTYSFSFEQNPNWSRIFAPGSELYQYTRRVASKYGIYPHIRFGVEVQQARFDKHNDLWVLTLKQGKTLRARHLVSAGGGLISPKLPDIEGLDNFEGDIIHTARWPKGIDLKGKRVAVIGTGATAVQLVPEIARQVRQLDVYQRTPIWVLKKPDRTLPGWLKTLFRASPALQQGIRSVTDASSETLMVLSAIYYRQAPWIVRACEKAALQNMYEQLPDRQDLWEKLSPAYGFGCKRPTFSNEYFKTFAQDNVELVTTPIRHITRRGITTNDGKSRPIDVLVLATGYKTFEKGNIPSFELIGSNGTDLGQFWHDNRYQAYEGLTIPGYPNFYIMLGPYALIGTSYFKMVEGNAIHLSRCIRESHRRAATRVEVRQEAHDSYFQDIQKRQQGTVFLNHNCATSNSYYFDRHGDAPMLRPSTSLEMLWRAKHLPMTHYQFSGGGDRQGMIQPATDSAKSVWN</sequence>
<keyword evidence="1" id="KW-0503">Monooxygenase</keyword>
<accession>A0A2K9LJS8</accession>
<dbReference type="KEGG" id="kak:Kalk_00630"/>
<dbReference type="PANTHER" id="PTHR42877">
    <property type="entry name" value="L-ORNITHINE N(5)-MONOOXYGENASE-RELATED"/>
    <property type="match status" value="1"/>
</dbReference>
<dbReference type="PRINTS" id="PR00469">
    <property type="entry name" value="PNDRDTASEII"/>
</dbReference>